<organism evidence="2 3">
    <name type="scientific">Macrophomina phaseolina (strain MS6)</name>
    <name type="common">Charcoal rot fungus</name>
    <dbReference type="NCBI Taxonomy" id="1126212"/>
    <lineage>
        <taxon>Eukaryota</taxon>
        <taxon>Fungi</taxon>
        <taxon>Dikarya</taxon>
        <taxon>Ascomycota</taxon>
        <taxon>Pezizomycotina</taxon>
        <taxon>Dothideomycetes</taxon>
        <taxon>Dothideomycetes incertae sedis</taxon>
        <taxon>Botryosphaeriales</taxon>
        <taxon>Botryosphaeriaceae</taxon>
        <taxon>Macrophomina</taxon>
    </lineage>
</organism>
<proteinExistence type="predicted"/>
<dbReference type="AlphaFoldDB" id="K2RVW5"/>
<dbReference type="Proteomes" id="UP000007129">
    <property type="component" value="Unassembled WGS sequence"/>
</dbReference>
<dbReference type="HOGENOM" id="CLU_1678237_0_0_1"/>
<evidence type="ECO:0000313" key="3">
    <source>
        <dbReference type="Proteomes" id="UP000007129"/>
    </source>
</evidence>
<evidence type="ECO:0000313" key="2">
    <source>
        <dbReference type="EMBL" id="EKG18933.1"/>
    </source>
</evidence>
<dbReference type="VEuPathDB" id="FungiDB:MPH_03817"/>
<dbReference type="InParanoid" id="K2RVW5"/>
<name>K2RVW5_MACPH</name>
<gene>
    <name evidence="2" type="ORF">MPH_03817</name>
</gene>
<feature type="region of interest" description="Disordered" evidence="1">
    <location>
        <begin position="135"/>
        <end position="157"/>
    </location>
</feature>
<comment type="caution">
    <text evidence="2">The sequence shown here is derived from an EMBL/GenBank/DDBJ whole genome shotgun (WGS) entry which is preliminary data.</text>
</comment>
<evidence type="ECO:0000256" key="1">
    <source>
        <dbReference type="SAM" id="MobiDB-lite"/>
    </source>
</evidence>
<reference evidence="2 3" key="1">
    <citation type="journal article" date="2012" name="BMC Genomics">
        <title>Tools to kill: Genome of one of the most destructive plant pathogenic fungi Macrophomina phaseolina.</title>
        <authorList>
            <person name="Islam M.S."/>
            <person name="Haque M.S."/>
            <person name="Islam M.M."/>
            <person name="Emdad E.M."/>
            <person name="Halim A."/>
            <person name="Hossen Q.M.M."/>
            <person name="Hossain M.Z."/>
            <person name="Ahmed B."/>
            <person name="Rahim S."/>
            <person name="Rahman M.S."/>
            <person name="Alam M.M."/>
            <person name="Hou S."/>
            <person name="Wan X."/>
            <person name="Saito J.A."/>
            <person name="Alam M."/>
        </authorList>
    </citation>
    <scope>NUCLEOTIDE SEQUENCE [LARGE SCALE GENOMIC DNA]</scope>
    <source>
        <strain evidence="2 3">MS6</strain>
    </source>
</reference>
<accession>K2RVW5</accession>
<sequence length="157" mass="17041">MHAVRVVVLGGGRAARASIWSGIPPRVRALVCAQALGKEEGDKGSKSSTRTHAVAASRHKGIVNCRTEHAHYEAAPDRLACLWRQRRTRGRERHAKGTDENSIRAGIPTGVACHGMVDPELSSLGRLCWRSERKPDRPARIRAAKSKARTPTLIASG</sequence>
<protein>
    <submittedName>
        <fullName evidence="2">Uncharacterized protein</fullName>
    </submittedName>
</protein>
<dbReference type="EMBL" id="AHHD01000169">
    <property type="protein sequence ID" value="EKG18933.1"/>
    <property type="molecule type" value="Genomic_DNA"/>
</dbReference>